<evidence type="ECO:0000313" key="2">
    <source>
        <dbReference type="Proteomes" id="UP000054804"/>
    </source>
</evidence>
<dbReference type="Pfam" id="PF15575">
    <property type="entry name" value="Imm49"/>
    <property type="match status" value="1"/>
</dbReference>
<organism evidence="1 2">
    <name type="scientific">Streptomyces silvensis</name>
    <dbReference type="NCBI Taxonomy" id="1765722"/>
    <lineage>
        <taxon>Bacteria</taxon>
        <taxon>Bacillati</taxon>
        <taxon>Actinomycetota</taxon>
        <taxon>Actinomycetes</taxon>
        <taxon>Kitasatosporales</taxon>
        <taxon>Streptomycetaceae</taxon>
        <taxon>Streptomyces</taxon>
    </lineage>
</organism>
<gene>
    <name evidence="1" type="ORF">AT728_37380</name>
</gene>
<comment type="caution">
    <text evidence="1">The sequence shown here is derived from an EMBL/GenBank/DDBJ whole genome shotgun (WGS) entry which is preliminary data.</text>
</comment>
<name>A0A0W7WRA8_9ACTN</name>
<dbReference type="OrthoDB" id="3476420at2"/>
<dbReference type="STRING" id="1765722.AT728_37380"/>
<evidence type="ECO:0008006" key="3">
    <source>
        <dbReference type="Google" id="ProtNLM"/>
    </source>
</evidence>
<reference evidence="1 2" key="1">
    <citation type="submission" date="2015-12" db="EMBL/GenBank/DDBJ databases">
        <title>Draft genome sequence of Streptomyces silvensis ATCC 53525, a producer of novel hormone antagonists.</title>
        <authorList>
            <person name="Johnston C.W."/>
            <person name="Li Y."/>
            <person name="Magarvey N.A."/>
        </authorList>
    </citation>
    <scope>NUCLEOTIDE SEQUENCE [LARGE SCALE GENOMIC DNA]</scope>
    <source>
        <strain evidence="1 2">ATCC 53525</strain>
    </source>
</reference>
<dbReference type="Proteomes" id="UP000054804">
    <property type="component" value="Unassembled WGS sequence"/>
</dbReference>
<dbReference type="AlphaFoldDB" id="A0A0W7WRA8"/>
<sequence length="286" mass="31569">MTARVVRHVRPGTLDAAALRELTEELEEGVDSLGESATAFGLALDEALTLVQGRALLDSDASELETWEATVAAMQVWTAAFAAARATEGVVECRIMDEPRTVLATGPQFYANAGNWLTALWLVIICREQGRMDALCQIPVDLLRESGAHGDQYVYHWVEALQMYWTERPGLFEELQAAIEASYPEVATIAPRDLLQNVLYQPIHLFAQFLRKDHAAFNAALAESLELHKAYWTANAERSNDLQGAIALGPLAIACLAYDAGFPIDVESEYIPKALLERSWTGEFET</sequence>
<dbReference type="RefSeq" id="WP_058852704.1">
    <property type="nucleotide sequence ID" value="NZ_LOCL01000083.1"/>
</dbReference>
<accession>A0A0W7WRA8</accession>
<keyword evidence="2" id="KW-1185">Reference proteome</keyword>
<dbReference type="EMBL" id="LOCL01000083">
    <property type="protein sequence ID" value="KUF13016.1"/>
    <property type="molecule type" value="Genomic_DNA"/>
</dbReference>
<evidence type="ECO:0000313" key="1">
    <source>
        <dbReference type="EMBL" id="KUF13016.1"/>
    </source>
</evidence>
<dbReference type="InterPro" id="IPR029074">
    <property type="entry name" value="Imm49"/>
</dbReference>
<proteinExistence type="predicted"/>
<protein>
    <recommendedName>
        <fullName evidence="3">Immunity 49 family protein</fullName>
    </recommendedName>
</protein>